<dbReference type="EMBL" id="JAQJAC010000006">
    <property type="protein sequence ID" value="KAJ5581326.1"/>
    <property type="molecule type" value="Genomic_DNA"/>
</dbReference>
<name>A0AAD6DHZ6_9EURO</name>
<evidence type="ECO:0000313" key="4">
    <source>
        <dbReference type="Proteomes" id="UP001216150"/>
    </source>
</evidence>
<reference evidence="3 4" key="1">
    <citation type="journal article" date="2023" name="IMA Fungus">
        <title>Comparative genomic study of the Penicillium genus elucidates a diverse pangenome and 15 lateral gene transfer events.</title>
        <authorList>
            <person name="Petersen C."/>
            <person name="Sorensen T."/>
            <person name="Nielsen M.R."/>
            <person name="Sondergaard T.E."/>
            <person name="Sorensen J.L."/>
            <person name="Fitzpatrick D.A."/>
            <person name="Frisvad J.C."/>
            <person name="Nielsen K.L."/>
        </authorList>
    </citation>
    <scope>NUCLEOTIDE SEQUENCE [LARGE SCALE GENOMIC DNA]</scope>
    <source>
        <strain evidence="3 4">IBT 29057</strain>
    </source>
</reference>
<keyword evidence="4" id="KW-1185">Reference proteome</keyword>
<dbReference type="SUPFAM" id="SSF53383">
    <property type="entry name" value="PLP-dependent transferases"/>
    <property type="match status" value="1"/>
</dbReference>
<dbReference type="InterPro" id="IPR015424">
    <property type="entry name" value="PyrdxlP-dep_Trfase"/>
</dbReference>
<accession>A0AAD6DHZ6</accession>
<feature type="domain" description="Aminotransferase class I/classII large" evidence="2">
    <location>
        <begin position="51"/>
        <end position="83"/>
    </location>
</feature>
<proteinExistence type="predicted"/>
<dbReference type="Pfam" id="PF00155">
    <property type="entry name" value="Aminotran_1_2"/>
    <property type="match status" value="1"/>
</dbReference>
<sequence length="83" mass="9211">MQSPTRKATTTENYQLSQRGAPNYADTDIWGPRGKSMGDPWSPINPDGSPPHNPLGRCYPPETLKEFAAFCGEHDLHLISDEI</sequence>
<feature type="region of interest" description="Disordered" evidence="1">
    <location>
        <begin position="1"/>
        <end position="57"/>
    </location>
</feature>
<comment type="caution">
    <text evidence="3">The sequence shown here is derived from an EMBL/GenBank/DDBJ whole genome shotgun (WGS) entry which is preliminary data.</text>
</comment>
<dbReference type="Gene3D" id="3.40.640.10">
    <property type="entry name" value="Type I PLP-dependent aspartate aminotransferase-like (Major domain)"/>
    <property type="match status" value="1"/>
</dbReference>
<evidence type="ECO:0000313" key="3">
    <source>
        <dbReference type="EMBL" id="KAJ5581326.1"/>
    </source>
</evidence>
<evidence type="ECO:0000259" key="2">
    <source>
        <dbReference type="Pfam" id="PF00155"/>
    </source>
</evidence>
<dbReference type="InterPro" id="IPR015421">
    <property type="entry name" value="PyrdxlP-dep_Trfase_major"/>
</dbReference>
<dbReference type="GO" id="GO:0030170">
    <property type="term" value="F:pyridoxal phosphate binding"/>
    <property type="evidence" value="ECO:0007669"/>
    <property type="project" value="InterPro"/>
</dbReference>
<dbReference type="Proteomes" id="UP001216150">
    <property type="component" value="Unassembled WGS sequence"/>
</dbReference>
<evidence type="ECO:0000256" key="1">
    <source>
        <dbReference type="SAM" id="MobiDB-lite"/>
    </source>
</evidence>
<gene>
    <name evidence="3" type="ORF">N7450_007627</name>
</gene>
<dbReference type="AlphaFoldDB" id="A0AAD6DHZ6"/>
<dbReference type="InterPro" id="IPR004839">
    <property type="entry name" value="Aminotransferase_I/II_large"/>
</dbReference>
<protein>
    <recommendedName>
        <fullName evidence="2">Aminotransferase class I/classII large domain-containing protein</fullName>
    </recommendedName>
</protein>
<feature type="compositionally biased region" description="Polar residues" evidence="1">
    <location>
        <begin position="1"/>
        <end position="20"/>
    </location>
</feature>
<organism evidence="3 4">
    <name type="scientific">Penicillium hetheringtonii</name>
    <dbReference type="NCBI Taxonomy" id="911720"/>
    <lineage>
        <taxon>Eukaryota</taxon>
        <taxon>Fungi</taxon>
        <taxon>Dikarya</taxon>
        <taxon>Ascomycota</taxon>
        <taxon>Pezizomycotina</taxon>
        <taxon>Eurotiomycetes</taxon>
        <taxon>Eurotiomycetidae</taxon>
        <taxon>Eurotiales</taxon>
        <taxon>Aspergillaceae</taxon>
        <taxon>Penicillium</taxon>
    </lineage>
</organism>